<organism evidence="1 2">
    <name type="scientific">Paramecium sonneborni</name>
    <dbReference type="NCBI Taxonomy" id="65129"/>
    <lineage>
        <taxon>Eukaryota</taxon>
        <taxon>Sar</taxon>
        <taxon>Alveolata</taxon>
        <taxon>Ciliophora</taxon>
        <taxon>Intramacronucleata</taxon>
        <taxon>Oligohymenophorea</taxon>
        <taxon>Peniculida</taxon>
        <taxon>Parameciidae</taxon>
        <taxon>Paramecium</taxon>
    </lineage>
</organism>
<sequence>MRSIDVPDTGLIKMYKDGLIIQKKFHMYSVKKQFKYFQKSMNWICYLEHIKQKKMDVNFKQTIISNIIFSSQQQQQQYQCILNLIYLNHCLQSK</sequence>
<accession>A0A8S1RR44</accession>
<dbReference type="Proteomes" id="UP000692954">
    <property type="component" value="Unassembled WGS sequence"/>
</dbReference>
<evidence type="ECO:0000313" key="2">
    <source>
        <dbReference type="Proteomes" id="UP000692954"/>
    </source>
</evidence>
<protein>
    <submittedName>
        <fullName evidence="1">Uncharacterized protein</fullName>
    </submittedName>
</protein>
<comment type="caution">
    <text evidence="1">The sequence shown here is derived from an EMBL/GenBank/DDBJ whole genome shotgun (WGS) entry which is preliminary data.</text>
</comment>
<name>A0A8S1RR44_9CILI</name>
<dbReference type="EMBL" id="CAJJDN010000200">
    <property type="protein sequence ID" value="CAD8128934.1"/>
    <property type="molecule type" value="Genomic_DNA"/>
</dbReference>
<gene>
    <name evidence="1" type="ORF">PSON_ATCC_30995.1.T2000026</name>
</gene>
<proteinExistence type="predicted"/>
<dbReference type="AlphaFoldDB" id="A0A8S1RR44"/>
<evidence type="ECO:0000313" key="1">
    <source>
        <dbReference type="EMBL" id="CAD8128934.1"/>
    </source>
</evidence>
<reference evidence="1" key="1">
    <citation type="submission" date="2021-01" db="EMBL/GenBank/DDBJ databases">
        <authorList>
            <consortium name="Genoscope - CEA"/>
            <person name="William W."/>
        </authorList>
    </citation>
    <scope>NUCLEOTIDE SEQUENCE</scope>
</reference>
<keyword evidence="2" id="KW-1185">Reference proteome</keyword>